<comment type="caution">
    <text evidence="1">The sequence shown here is derived from an EMBL/GenBank/DDBJ whole genome shotgun (WGS) entry which is preliminary data.</text>
</comment>
<name>A0A0F9LW99_9ZZZZ</name>
<reference evidence="1" key="1">
    <citation type="journal article" date="2015" name="Nature">
        <title>Complex archaea that bridge the gap between prokaryotes and eukaryotes.</title>
        <authorList>
            <person name="Spang A."/>
            <person name="Saw J.H."/>
            <person name="Jorgensen S.L."/>
            <person name="Zaremba-Niedzwiedzka K."/>
            <person name="Martijn J."/>
            <person name="Lind A.E."/>
            <person name="van Eijk R."/>
            <person name="Schleper C."/>
            <person name="Guy L."/>
            <person name="Ettema T.J."/>
        </authorList>
    </citation>
    <scope>NUCLEOTIDE SEQUENCE</scope>
</reference>
<sequence length="27" mass="3073">KTAGERELEAWGWLMEKIRAAGINIDD</sequence>
<evidence type="ECO:0000313" key="1">
    <source>
        <dbReference type="EMBL" id="KKM99389.1"/>
    </source>
</evidence>
<protein>
    <submittedName>
        <fullName evidence="1">Uncharacterized protein</fullName>
    </submittedName>
</protein>
<accession>A0A0F9LW99</accession>
<organism evidence="1">
    <name type="scientific">marine sediment metagenome</name>
    <dbReference type="NCBI Taxonomy" id="412755"/>
    <lineage>
        <taxon>unclassified sequences</taxon>
        <taxon>metagenomes</taxon>
        <taxon>ecological metagenomes</taxon>
    </lineage>
</organism>
<dbReference type="EMBL" id="LAZR01005501">
    <property type="protein sequence ID" value="KKM99389.1"/>
    <property type="molecule type" value="Genomic_DNA"/>
</dbReference>
<gene>
    <name evidence="1" type="ORF">LCGC14_1148440</name>
</gene>
<feature type="non-terminal residue" evidence="1">
    <location>
        <position position="1"/>
    </location>
</feature>
<dbReference type="AlphaFoldDB" id="A0A0F9LW99"/>
<proteinExistence type="predicted"/>